<dbReference type="EMBL" id="ASRX01000013">
    <property type="protein sequence ID" value="EYF07052.1"/>
    <property type="molecule type" value="Genomic_DNA"/>
</dbReference>
<dbReference type="Proteomes" id="UP000019678">
    <property type="component" value="Unassembled WGS sequence"/>
</dbReference>
<evidence type="ECO:0000313" key="2">
    <source>
        <dbReference type="Proteomes" id="UP000019678"/>
    </source>
</evidence>
<dbReference type="RefSeq" id="WP_044238892.1">
    <property type="nucleotide sequence ID" value="NZ_ASRX01000013.1"/>
</dbReference>
<keyword evidence="2" id="KW-1185">Reference proteome</keyword>
<gene>
    <name evidence="1" type="ORF">CAP_1311</name>
</gene>
<dbReference type="AlphaFoldDB" id="A0A017TDU6"/>
<reference evidence="1 2" key="1">
    <citation type="submission" date="2013-05" db="EMBL/GenBank/DDBJ databases">
        <title>Genome assembly of Chondromyces apiculatus DSM 436.</title>
        <authorList>
            <person name="Sharma G."/>
            <person name="Khatri I."/>
            <person name="Kaur C."/>
            <person name="Mayilraj S."/>
            <person name="Subramanian S."/>
        </authorList>
    </citation>
    <scope>NUCLEOTIDE SEQUENCE [LARGE SCALE GENOMIC DNA]</scope>
    <source>
        <strain evidence="1 2">DSM 436</strain>
    </source>
</reference>
<comment type="caution">
    <text evidence="1">The sequence shown here is derived from an EMBL/GenBank/DDBJ whole genome shotgun (WGS) entry which is preliminary data.</text>
</comment>
<organism evidence="1 2">
    <name type="scientific">Chondromyces apiculatus DSM 436</name>
    <dbReference type="NCBI Taxonomy" id="1192034"/>
    <lineage>
        <taxon>Bacteria</taxon>
        <taxon>Pseudomonadati</taxon>
        <taxon>Myxococcota</taxon>
        <taxon>Polyangia</taxon>
        <taxon>Polyangiales</taxon>
        <taxon>Polyangiaceae</taxon>
        <taxon>Chondromyces</taxon>
    </lineage>
</organism>
<sequence>MPTITLTLPAALGSSSAVDATALGPERQFTWNPSSAEDRVVLESSANAASGNNWAPLVTLDAQKRAWCATDLSCHYRLTRIKGAGTGGIVQVFGLALD</sequence>
<name>A0A017TDU6_9BACT</name>
<evidence type="ECO:0000313" key="1">
    <source>
        <dbReference type="EMBL" id="EYF07052.1"/>
    </source>
</evidence>
<accession>A0A017TDU6</accession>
<protein>
    <submittedName>
        <fullName evidence="1">Uncharacterized protein</fullName>
    </submittedName>
</protein>
<dbReference type="STRING" id="1192034.CAP_1311"/>
<proteinExistence type="predicted"/>